<proteinExistence type="predicted"/>
<comment type="caution">
    <text evidence="2">The sequence shown here is derived from an EMBL/GenBank/DDBJ whole genome shotgun (WGS) entry which is preliminary data.</text>
</comment>
<accession>A0A840V269</accession>
<name>A0A840V269_9BACT</name>
<sequence>MIAIKPYNFRKYPAFRHPLLLFALPMFIRYCLKVRT</sequence>
<organism evidence="2 3">
    <name type="scientific">Desulfoprunum benzoelyticum</name>
    <dbReference type="NCBI Taxonomy" id="1506996"/>
    <lineage>
        <taxon>Bacteria</taxon>
        <taxon>Pseudomonadati</taxon>
        <taxon>Thermodesulfobacteriota</taxon>
        <taxon>Desulfobulbia</taxon>
        <taxon>Desulfobulbales</taxon>
        <taxon>Desulfobulbaceae</taxon>
        <taxon>Desulfoprunum</taxon>
    </lineage>
</organism>
<dbReference type="AlphaFoldDB" id="A0A840V269"/>
<protein>
    <submittedName>
        <fullName evidence="2">Uncharacterized protein</fullName>
    </submittedName>
</protein>
<keyword evidence="1" id="KW-0472">Membrane</keyword>
<evidence type="ECO:0000256" key="1">
    <source>
        <dbReference type="SAM" id="Phobius"/>
    </source>
</evidence>
<evidence type="ECO:0000313" key="3">
    <source>
        <dbReference type="Proteomes" id="UP000539642"/>
    </source>
</evidence>
<keyword evidence="1" id="KW-1133">Transmembrane helix</keyword>
<dbReference type="EMBL" id="JACHEO010000007">
    <property type="protein sequence ID" value="MBB5347819.1"/>
    <property type="molecule type" value="Genomic_DNA"/>
</dbReference>
<evidence type="ECO:0000313" key="2">
    <source>
        <dbReference type="EMBL" id="MBB5347819.1"/>
    </source>
</evidence>
<keyword evidence="1" id="KW-0812">Transmembrane</keyword>
<keyword evidence="3" id="KW-1185">Reference proteome</keyword>
<reference evidence="2 3" key="1">
    <citation type="submission" date="2020-08" db="EMBL/GenBank/DDBJ databases">
        <title>Genomic Encyclopedia of Type Strains, Phase IV (KMG-IV): sequencing the most valuable type-strain genomes for metagenomic binning, comparative biology and taxonomic classification.</title>
        <authorList>
            <person name="Goeker M."/>
        </authorList>
    </citation>
    <scope>NUCLEOTIDE SEQUENCE [LARGE SCALE GENOMIC DNA]</scope>
    <source>
        <strain evidence="2 3">DSM 28570</strain>
    </source>
</reference>
<feature type="transmembrane region" description="Helical" evidence="1">
    <location>
        <begin position="15"/>
        <end position="32"/>
    </location>
</feature>
<gene>
    <name evidence="2" type="ORF">HNQ81_001548</name>
</gene>
<dbReference type="Proteomes" id="UP000539642">
    <property type="component" value="Unassembled WGS sequence"/>
</dbReference>